<accession>A0ACB1B5M6</accession>
<protein>
    <submittedName>
        <fullName evidence="1">Uncharacterized protein</fullName>
    </submittedName>
</protein>
<organism evidence="1 2">
    <name type="scientific">Meloidogyne enterolobii</name>
    <name type="common">Root-knot nematode worm</name>
    <name type="synonym">Meloidogyne mayaguensis</name>
    <dbReference type="NCBI Taxonomy" id="390850"/>
    <lineage>
        <taxon>Eukaryota</taxon>
        <taxon>Metazoa</taxon>
        <taxon>Ecdysozoa</taxon>
        <taxon>Nematoda</taxon>
        <taxon>Chromadorea</taxon>
        <taxon>Rhabditida</taxon>
        <taxon>Tylenchina</taxon>
        <taxon>Tylenchomorpha</taxon>
        <taxon>Tylenchoidea</taxon>
        <taxon>Meloidogynidae</taxon>
        <taxon>Meloidogyninae</taxon>
        <taxon>Meloidogyne</taxon>
    </lineage>
</organism>
<proteinExistence type="predicted"/>
<evidence type="ECO:0000313" key="1">
    <source>
        <dbReference type="EMBL" id="CAK5121671.1"/>
    </source>
</evidence>
<dbReference type="Proteomes" id="UP001497535">
    <property type="component" value="Unassembled WGS sequence"/>
</dbReference>
<reference evidence="1" key="1">
    <citation type="submission" date="2023-11" db="EMBL/GenBank/DDBJ databases">
        <authorList>
            <person name="Poullet M."/>
        </authorList>
    </citation>
    <scope>NUCLEOTIDE SEQUENCE</scope>
    <source>
        <strain evidence="1">E1834</strain>
    </source>
</reference>
<gene>
    <name evidence="1" type="ORF">MENTE1834_LOCUS47080</name>
</gene>
<sequence length="126" mass="15059">MFVGCFGLYTIRRLRNLIINNFFLFRSSLYVLYLLLHTRISCRHCSPTQLAFFFYFLSPILQSKFRIIFPFSPCQLFYLHHILPPLFLNAMRVCIIYYDQQPIFKPLSSNSKYIRIIPLTSKLTDC</sequence>
<comment type="caution">
    <text evidence="1">The sequence shown here is derived from an EMBL/GenBank/DDBJ whole genome shotgun (WGS) entry which is preliminary data.</text>
</comment>
<keyword evidence="2" id="KW-1185">Reference proteome</keyword>
<evidence type="ECO:0000313" key="2">
    <source>
        <dbReference type="Proteomes" id="UP001497535"/>
    </source>
</evidence>
<name>A0ACB1B5M6_MELEN</name>
<dbReference type="EMBL" id="CAVMJV010000183">
    <property type="protein sequence ID" value="CAK5121671.1"/>
    <property type="molecule type" value="Genomic_DNA"/>
</dbReference>